<comment type="cofactor">
    <cofactor evidence="1">
        <name>Zn(2+)</name>
        <dbReference type="ChEBI" id="CHEBI:29105"/>
    </cofactor>
</comment>
<dbReference type="EMBL" id="FOSK01000004">
    <property type="protein sequence ID" value="SFK38111.1"/>
    <property type="molecule type" value="Genomic_DNA"/>
</dbReference>
<dbReference type="Gene3D" id="3.20.20.140">
    <property type="entry name" value="Metal-dependent hydrolases"/>
    <property type="match status" value="1"/>
</dbReference>
<dbReference type="SUPFAM" id="SSF51556">
    <property type="entry name" value="Metallo-dependent hydrolases"/>
    <property type="match status" value="1"/>
</dbReference>
<dbReference type="Pfam" id="PF01979">
    <property type="entry name" value="Amidohydro_1"/>
    <property type="match status" value="1"/>
</dbReference>
<dbReference type="PANTHER" id="PTHR11271:SF48">
    <property type="entry name" value="AMIDOHYDROLASE-RELATED DOMAIN-CONTAINING PROTEIN"/>
    <property type="match status" value="1"/>
</dbReference>
<dbReference type="NCBIfam" id="NF006684">
    <property type="entry name" value="PRK09229.1-5"/>
    <property type="match status" value="1"/>
</dbReference>
<feature type="domain" description="Formimidoylglutamate deiminase N-terminal" evidence="6">
    <location>
        <begin position="1"/>
        <end position="42"/>
    </location>
</feature>
<dbReference type="SUPFAM" id="SSF51338">
    <property type="entry name" value="Composite domain of metallo-dependent hydrolases"/>
    <property type="match status" value="1"/>
</dbReference>
<organism evidence="7 8">
    <name type="scientific">Pseudovibrio ascidiaceicola</name>
    <dbReference type="NCBI Taxonomy" id="285279"/>
    <lineage>
        <taxon>Bacteria</taxon>
        <taxon>Pseudomonadati</taxon>
        <taxon>Pseudomonadota</taxon>
        <taxon>Alphaproteobacteria</taxon>
        <taxon>Hyphomicrobiales</taxon>
        <taxon>Stappiaceae</taxon>
        <taxon>Pseudovibrio</taxon>
    </lineage>
</organism>
<keyword evidence="4" id="KW-0862">Zinc</keyword>
<name>A0A1I3Z369_9HYPH</name>
<keyword evidence="8" id="KW-1185">Reference proteome</keyword>
<dbReference type="InterPro" id="IPR010252">
    <property type="entry name" value="HutF"/>
</dbReference>
<keyword evidence="2" id="KW-0479">Metal-binding</keyword>
<accession>A0A1I3Z369</accession>
<dbReference type="InterPro" id="IPR011059">
    <property type="entry name" value="Metal-dep_hydrolase_composite"/>
</dbReference>
<evidence type="ECO:0000256" key="4">
    <source>
        <dbReference type="ARBA" id="ARBA00022833"/>
    </source>
</evidence>
<evidence type="ECO:0000313" key="7">
    <source>
        <dbReference type="EMBL" id="SFK38111.1"/>
    </source>
</evidence>
<evidence type="ECO:0000256" key="2">
    <source>
        <dbReference type="ARBA" id="ARBA00022723"/>
    </source>
</evidence>
<evidence type="ECO:0000259" key="5">
    <source>
        <dbReference type="Pfam" id="PF01979"/>
    </source>
</evidence>
<feature type="domain" description="Amidohydrolase-related" evidence="5">
    <location>
        <begin position="49"/>
        <end position="429"/>
    </location>
</feature>
<dbReference type="Gene3D" id="2.30.40.10">
    <property type="entry name" value="Urease, subunit C, domain 1"/>
    <property type="match status" value="1"/>
</dbReference>
<dbReference type="InterPro" id="IPR055156">
    <property type="entry name" value="HutF-like_N"/>
</dbReference>
<reference evidence="7 8" key="1">
    <citation type="submission" date="2016-10" db="EMBL/GenBank/DDBJ databases">
        <authorList>
            <person name="Varghese N."/>
            <person name="Submissions S."/>
        </authorList>
    </citation>
    <scope>NUCLEOTIDE SEQUENCE [LARGE SCALE GENOMIC DNA]</scope>
    <source>
        <strain evidence="7 8">DSM 16392</strain>
    </source>
</reference>
<dbReference type="InterPro" id="IPR032466">
    <property type="entry name" value="Metal_Hydrolase"/>
</dbReference>
<protein>
    <submittedName>
        <fullName evidence="7">Formiminoglutamate deiminase</fullName>
    </submittedName>
</protein>
<dbReference type="NCBIfam" id="TIGR02022">
    <property type="entry name" value="hutF"/>
    <property type="match status" value="1"/>
</dbReference>
<dbReference type="Proteomes" id="UP000199598">
    <property type="component" value="Unassembled WGS sequence"/>
</dbReference>
<evidence type="ECO:0000256" key="1">
    <source>
        <dbReference type="ARBA" id="ARBA00001947"/>
    </source>
</evidence>
<dbReference type="InterPro" id="IPR051607">
    <property type="entry name" value="Metallo-dep_hydrolases"/>
</dbReference>
<proteinExistence type="predicted"/>
<sequence length="458" mass="49916">MKTIFAGQALLPTGLTENVRLRLDDNGAIKAVESGVIPEGEEVAGKNRMICPAPANLHSHAFQRAMAGMTEVRQKGKDSFWTWRELMYRFLGQLRPEQAEAIAALVYMEMLEAGYASVGEFHYLHHQADGAPYDTLTEMSDRIFAAASQTGIGLTHLPVLYSYGGAGEQPLTGGQLRFGNDLERHLQLIEQASKTLAAHLPADCQVGIAPHSLRATNPSQLREIAATFTGKPVHIHISEQMKEVEAIQAWLGARPIEWLLSNVDVQGNWCFVHATHMTTEETVAMAKAGAVAGLCPITEANLGDGIFNGPTFIEAGGVYGVGSDSNLRISLSEELRILEYSQRLRDQSRNIMLRGEGSVGTAMYQASAKGGAQALGRNTGELKEGHLADVVAIDTTRVEFAGLKPDQYLDYWIFAGDDRVVTDVWSAGRHMVKDGQHIHRAAITAKYREQLAVLLEAA</sequence>
<comment type="caution">
    <text evidence="7">The sequence shown here is derived from an EMBL/GenBank/DDBJ whole genome shotgun (WGS) entry which is preliminary data.</text>
</comment>
<dbReference type="PANTHER" id="PTHR11271">
    <property type="entry name" value="GUANINE DEAMINASE"/>
    <property type="match status" value="1"/>
</dbReference>
<dbReference type="RefSeq" id="WP_093519065.1">
    <property type="nucleotide sequence ID" value="NZ_FOSK01000004.1"/>
</dbReference>
<dbReference type="NCBIfam" id="NF006681">
    <property type="entry name" value="PRK09229.1-2"/>
    <property type="match status" value="1"/>
</dbReference>
<evidence type="ECO:0000256" key="3">
    <source>
        <dbReference type="ARBA" id="ARBA00022801"/>
    </source>
</evidence>
<keyword evidence="3" id="KW-0378">Hydrolase</keyword>
<evidence type="ECO:0000313" key="8">
    <source>
        <dbReference type="Proteomes" id="UP000199598"/>
    </source>
</evidence>
<evidence type="ECO:0000259" key="6">
    <source>
        <dbReference type="Pfam" id="PF22429"/>
    </source>
</evidence>
<dbReference type="InterPro" id="IPR006680">
    <property type="entry name" value="Amidohydro-rel"/>
</dbReference>
<dbReference type="Pfam" id="PF22429">
    <property type="entry name" value="HutF_N"/>
    <property type="match status" value="1"/>
</dbReference>
<gene>
    <name evidence="7" type="ORF">SAMN04488518_104372</name>
</gene>